<protein>
    <submittedName>
        <fullName evidence="3">Conserved domain protein</fullName>
    </submittedName>
</protein>
<evidence type="ECO:0000313" key="4">
    <source>
        <dbReference type="Proteomes" id="UP000001959"/>
    </source>
</evidence>
<dbReference type="Proteomes" id="UP000001959">
    <property type="component" value="Chromosome"/>
</dbReference>
<gene>
    <name evidence="3" type="ordered locus">HNE_0396</name>
</gene>
<proteinExistence type="predicted"/>
<dbReference type="EMBL" id="CP000158">
    <property type="protein sequence ID" value="ABI78533.1"/>
    <property type="molecule type" value="Genomic_DNA"/>
</dbReference>
<feature type="domain" description="Conserved hypothetical protein CHP02391" evidence="2">
    <location>
        <begin position="32"/>
        <end position="149"/>
    </location>
</feature>
<dbReference type="NCBIfam" id="TIGR02391">
    <property type="entry name" value="hypoth_ymh"/>
    <property type="match status" value="1"/>
</dbReference>
<evidence type="ECO:0000256" key="1">
    <source>
        <dbReference type="SAM" id="MobiDB-lite"/>
    </source>
</evidence>
<sequence>MDLDKFEKLVRSAKQISSGEEPRQSHPFLDRSVHQSFPPKVRKLFDDGHCAEATFEACKFFDRRVAQASGISESGFTLMMKAFSEKNTIIKATLLQGESGENEQVGIKHIAAGMMSAMRNPKGHEYDLMDSPDVCLDQLSIISALMRQIESAHGDIF</sequence>
<name>Q0C567_HYPNA</name>
<evidence type="ECO:0000259" key="2">
    <source>
        <dbReference type="Pfam" id="PF09509"/>
    </source>
</evidence>
<accession>Q0C567</accession>
<keyword evidence="4" id="KW-1185">Reference proteome</keyword>
<reference evidence="3 4" key="1">
    <citation type="journal article" date="2006" name="J. Bacteriol.">
        <title>Comparative genomic evidence for a close relationship between the dimorphic prosthecate bacteria Hyphomonas neptunium and Caulobacter crescentus.</title>
        <authorList>
            <person name="Badger J.H."/>
            <person name="Hoover T.R."/>
            <person name="Brun Y.V."/>
            <person name="Weiner R.M."/>
            <person name="Laub M.T."/>
            <person name="Alexandre G."/>
            <person name="Mrazek J."/>
            <person name="Ren Q."/>
            <person name="Paulsen I.T."/>
            <person name="Nelson K.E."/>
            <person name="Khouri H.M."/>
            <person name="Radune D."/>
            <person name="Sosa J."/>
            <person name="Dodson R.J."/>
            <person name="Sullivan S.A."/>
            <person name="Rosovitz M.J."/>
            <person name="Madupu R."/>
            <person name="Brinkac L.M."/>
            <person name="Durkin A.S."/>
            <person name="Daugherty S.C."/>
            <person name="Kothari S.P."/>
            <person name="Giglio M.G."/>
            <person name="Zhou L."/>
            <person name="Haft D.H."/>
            <person name="Selengut J.D."/>
            <person name="Davidsen T.M."/>
            <person name="Yang Q."/>
            <person name="Zafar N."/>
            <person name="Ward N.L."/>
        </authorList>
    </citation>
    <scope>NUCLEOTIDE SEQUENCE [LARGE SCALE GENOMIC DNA]</scope>
    <source>
        <strain evidence="3 4">ATCC 15444</strain>
    </source>
</reference>
<evidence type="ECO:0000313" key="3">
    <source>
        <dbReference type="EMBL" id="ABI78533.1"/>
    </source>
</evidence>
<dbReference type="AlphaFoldDB" id="Q0C567"/>
<dbReference type="InterPro" id="IPR012654">
    <property type="entry name" value="CHP02391"/>
</dbReference>
<dbReference type="eggNOG" id="ENOG5032IX0">
    <property type="taxonomic scope" value="Bacteria"/>
</dbReference>
<dbReference type="KEGG" id="hne:HNE_0396"/>
<dbReference type="STRING" id="228405.HNE_0396"/>
<dbReference type="RefSeq" id="WP_011645426.1">
    <property type="nucleotide sequence ID" value="NC_008358.1"/>
</dbReference>
<feature type="compositionally biased region" description="Basic and acidic residues" evidence="1">
    <location>
        <begin position="20"/>
        <end position="32"/>
    </location>
</feature>
<dbReference type="Pfam" id="PF09509">
    <property type="entry name" value="Hypoth_Ymh"/>
    <property type="match status" value="1"/>
</dbReference>
<dbReference type="HOGENOM" id="CLU_1650668_0_0_5"/>
<feature type="region of interest" description="Disordered" evidence="1">
    <location>
        <begin position="13"/>
        <end position="32"/>
    </location>
</feature>
<organism evidence="3 4">
    <name type="scientific">Hyphomonas neptunium (strain ATCC 15444)</name>
    <dbReference type="NCBI Taxonomy" id="228405"/>
    <lineage>
        <taxon>Bacteria</taxon>
        <taxon>Pseudomonadati</taxon>
        <taxon>Pseudomonadota</taxon>
        <taxon>Alphaproteobacteria</taxon>
        <taxon>Hyphomonadales</taxon>
        <taxon>Hyphomonadaceae</taxon>
        <taxon>Hyphomonas</taxon>
    </lineage>
</organism>